<dbReference type="Proteomes" id="UP000799755">
    <property type="component" value="Unassembled WGS sequence"/>
</dbReference>
<dbReference type="EMBL" id="MU003507">
    <property type="protein sequence ID" value="KAF2470740.1"/>
    <property type="molecule type" value="Genomic_DNA"/>
</dbReference>
<keyword evidence="2" id="KW-1185">Reference proteome</keyword>
<name>A0ACB6QW52_9PLEO</name>
<evidence type="ECO:0000313" key="1">
    <source>
        <dbReference type="EMBL" id="KAF2470740.1"/>
    </source>
</evidence>
<reference evidence="1" key="1">
    <citation type="journal article" date="2020" name="Stud. Mycol.">
        <title>101 Dothideomycetes genomes: a test case for predicting lifestyles and emergence of pathogens.</title>
        <authorList>
            <person name="Haridas S."/>
            <person name="Albert R."/>
            <person name="Binder M."/>
            <person name="Bloem J."/>
            <person name="Labutti K."/>
            <person name="Salamov A."/>
            <person name="Andreopoulos B."/>
            <person name="Baker S."/>
            <person name="Barry K."/>
            <person name="Bills G."/>
            <person name="Bluhm B."/>
            <person name="Cannon C."/>
            <person name="Castanera R."/>
            <person name="Culley D."/>
            <person name="Daum C."/>
            <person name="Ezra D."/>
            <person name="Gonzalez J."/>
            <person name="Henrissat B."/>
            <person name="Kuo A."/>
            <person name="Liang C."/>
            <person name="Lipzen A."/>
            <person name="Lutzoni F."/>
            <person name="Magnuson J."/>
            <person name="Mondo S."/>
            <person name="Nolan M."/>
            <person name="Ohm R."/>
            <person name="Pangilinan J."/>
            <person name="Park H.-J."/>
            <person name="Ramirez L."/>
            <person name="Alfaro M."/>
            <person name="Sun H."/>
            <person name="Tritt A."/>
            <person name="Yoshinaga Y."/>
            <person name="Zwiers L.-H."/>
            <person name="Turgeon B."/>
            <person name="Goodwin S."/>
            <person name="Spatafora J."/>
            <person name="Crous P."/>
            <person name="Grigoriev I."/>
        </authorList>
    </citation>
    <scope>NUCLEOTIDE SEQUENCE</scope>
    <source>
        <strain evidence="1">ATCC 200398</strain>
    </source>
</reference>
<organism evidence="1 2">
    <name type="scientific">Lindgomyces ingoldianus</name>
    <dbReference type="NCBI Taxonomy" id="673940"/>
    <lineage>
        <taxon>Eukaryota</taxon>
        <taxon>Fungi</taxon>
        <taxon>Dikarya</taxon>
        <taxon>Ascomycota</taxon>
        <taxon>Pezizomycotina</taxon>
        <taxon>Dothideomycetes</taxon>
        <taxon>Pleosporomycetidae</taxon>
        <taxon>Pleosporales</taxon>
        <taxon>Lindgomycetaceae</taxon>
        <taxon>Lindgomyces</taxon>
    </lineage>
</organism>
<sequence>MALDKTPSSSGRPGAGYTDWRAANRSPDSTLSDDDYVYNEKDAFKHHHSHPSPRGHSHDSVISHPFSPQASSLPSPNSSVSSGRRQHHRLQDIQLEHPVNILPPPRAHFDPEKVNGSPQSQRAPTHVSASNPDVTAILYDGNDKGPEDKAVQLLLYLSGPCTLFSFLITLWTLLSLFIVLLLCPLRLFSSSRPTLGARITTFLAPPLNLQLNLIYSYSSAISYSPPLLVIIHLFSPIVAMGVAVAAWTAAFFWFFSAILGDPAGQDGHNDGKDSILGVRNWWDRWLSRALR</sequence>
<proteinExistence type="predicted"/>
<evidence type="ECO:0000313" key="2">
    <source>
        <dbReference type="Proteomes" id="UP000799755"/>
    </source>
</evidence>
<protein>
    <submittedName>
        <fullName evidence="1">Uncharacterized protein</fullName>
    </submittedName>
</protein>
<accession>A0ACB6QW52</accession>
<comment type="caution">
    <text evidence="1">The sequence shown here is derived from an EMBL/GenBank/DDBJ whole genome shotgun (WGS) entry which is preliminary data.</text>
</comment>
<gene>
    <name evidence="1" type="ORF">BDR25DRAFT_334335</name>
</gene>